<reference evidence="3 4" key="1">
    <citation type="journal article" date="2021" name="Nat. Plants">
        <title>The Taxus genome provides insights into paclitaxel biosynthesis.</title>
        <authorList>
            <person name="Xiong X."/>
            <person name="Gou J."/>
            <person name="Liao Q."/>
            <person name="Li Y."/>
            <person name="Zhou Q."/>
            <person name="Bi G."/>
            <person name="Li C."/>
            <person name="Du R."/>
            <person name="Wang X."/>
            <person name="Sun T."/>
            <person name="Guo L."/>
            <person name="Liang H."/>
            <person name="Lu P."/>
            <person name="Wu Y."/>
            <person name="Zhang Z."/>
            <person name="Ro D.K."/>
            <person name="Shang Y."/>
            <person name="Huang S."/>
            <person name="Yan J."/>
        </authorList>
    </citation>
    <scope>NUCLEOTIDE SEQUENCE [LARGE SCALE GENOMIC DNA]</scope>
    <source>
        <strain evidence="3">Ta-2019</strain>
    </source>
</reference>
<gene>
    <name evidence="3" type="ORF">KI387_009740</name>
</gene>
<comment type="caution">
    <text evidence="3">The sequence shown here is derived from an EMBL/GenBank/DDBJ whole genome shotgun (WGS) entry which is preliminary data.</text>
</comment>
<dbReference type="EMBL" id="JAHRHJ020000008">
    <property type="protein sequence ID" value="KAH9305336.1"/>
    <property type="molecule type" value="Genomic_DNA"/>
</dbReference>
<dbReference type="PANTHER" id="PTHR28062:SF1">
    <property type="entry name" value="TRANSMEMBRANE PROTEIN"/>
    <property type="match status" value="1"/>
</dbReference>
<evidence type="ECO:0000256" key="1">
    <source>
        <dbReference type="SAM" id="MobiDB-lite"/>
    </source>
</evidence>
<evidence type="ECO:0000256" key="2">
    <source>
        <dbReference type="SAM" id="Phobius"/>
    </source>
</evidence>
<sequence length="216" mass="24289">MKSGRLIVFPVEGRRWAFSSSGSACPAIKQEQEAPLNLKQLWRRIVSPHYSLSFSGKAELVTHFVSDKMQQKWVALEMAPVGSIRHRVYSLGQQLITRVKPSEMFLKSIPKEMTKVEIVFPLSGAIYHRRYMYASVALLPFTALFAVLPLPNIPLFWNLFRAHAHWRALKGSERLIFLVSDSIESWNKIGAPDNKDDGTNNSSGGDCNGGQASCPW</sequence>
<dbReference type="GO" id="GO:1902600">
    <property type="term" value="P:proton transmembrane transport"/>
    <property type="evidence" value="ECO:0007669"/>
    <property type="project" value="TreeGrafter"/>
</dbReference>
<accession>A0AA38FK24</accession>
<dbReference type="GO" id="GO:0006813">
    <property type="term" value="P:potassium ion transport"/>
    <property type="evidence" value="ECO:0007669"/>
    <property type="project" value="TreeGrafter"/>
</dbReference>
<protein>
    <submittedName>
        <fullName evidence="3">Uncharacterized protein</fullName>
    </submittedName>
</protein>
<evidence type="ECO:0000313" key="4">
    <source>
        <dbReference type="Proteomes" id="UP000824469"/>
    </source>
</evidence>
<keyword evidence="2" id="KW-0812">Transmembrane</keyword>
<dbReference type="AlphaFoldDB" id="A0AA38FK24"/>
<name>A0AA38FK24_TAXCH</name>
<proteinExistence type="predicted"/>
<dbReference type="Pfam" id="PF10173">
    <property type="entry name" value="Mit_KHE1"/>
    <property type="match status" value="2"/>
</dbReference>
<keyword evidence="4" id="KW-1185">Reference proteome</keyword>
<dbReference type="PANTHER" id="PTHR28062">
    <property type="entry name" value="K+-H+ EXCHANGE-LIKE PROTEIN"/>
    <property type="match status" value="1"/>
</dbReference>
<feature type="non-terminal residue" evidence="3">
    <location>
        <position position="216"/>
    </location>
</feature>
<feature type="transmembrane region" description="Helical" evidence="2">
    <location>
        <begin position="131"/>
        <end position="150"/>
    </location>
</feature>
<dbReference type="InterPro" id="IPR018786">
    <property type="entry name" value="Mit_KHE1"/>
</dbReference>
<organism evidence="3 4">
    <name type="scientific">Taxus chinensis</name>
    <name type="common">Chinese yew</name>
    <name type="synonym">Taxus wallichiana var. chinensis</name>
    <dbReference type="NCBI Taxonomy" id="29808"/>
    <lineage>
        <taxon>Eukaryota</taxon>
        <taxon>Viridiplantae</taxon>
        <taxon>Streptophyta</taxon>
        <taxon>Embryophyta</taxon>
        <taxon>Tracheophyta</taxon>
        <taxon>Spermatophyta</taxon>
        <taxon>Pinopsida</taxon>
        <taxon>Pinidae</taxon>
        <taxon>Conifers II</taxon>
        <taxon>Cupressales</taxon>
        <taxon>Taxaceae</taxon>
        <taxon>Taxus</taxon>
    </lineage>
</organism>
<evidence type="ECO:0000313" key="3">
    <source>
        <dbReference type="EMBL" id="KAH9305336.1"/>
    </source>
</evidence>
<dbReference type="Proteomes" id="UP000824469">
    <property type="component" value="Unassembled WGS sequence"/>
</dbReference>
<dbReference type="OMA" id="ENARYPW"/>
<feature type="region of interest" description="Disordered" evidence="1">
    <location>
        <begin position="190"/>
        <end position="216"/>
    </location>
</feature>
<dbReference type="GO" id="GO:0005743">
    <property type="term" value="C:mitochondrial inner membrane"/>
    <property type="evidence" value="ECO:0007669"/>
    <property type="project" value="TreeGrafter"/>
</dbReference>
<keyword evidence="2" id="KW-1133">Transmembrane helix</keyword>
<keyword evidence="2" id="KW-0472">Membrane</keyword>